<reference evidence="1" key="1">
    <citation type="submission" date="2023-10" db="EMBL/GenBank/DDBJ databases">
        <title>Genome assembly of Pristionchus species.</title>
        <authorList>
            <person name="Yoshida K."/>
            <person name="Sommer R.J."/>
        </authorList>
    </citation>
    <scope>NUCLEOTIDE SEQUENCE</scope>
    <source>
        <strain evidence="1">RS0144</strain>
    </source>
</reference>
<sequence>ASLKCYDGIVSWGSDPKDARLTLKNCPESCCQVAWSMPGTIYSCGNDCPQRKNFVKGEKCESAPVDSSWCFCTGPVGKC</sequence>
<evidence type="ECO:0000313" key="1">
    <source>
        <dbReference type="EMBL" id="GMS78450.1"/>
    </source>
</evidence>
<keyword evidence="2" id="KW-1185">Reference proteome</keyword>
<dbReference type="EMBL" id="BTSX01000001">
    <property type="protein sequence ID" value="GMS78450.1"/>
    <property type="molecule type" value="Genomic_DNA"/>
</dbReference>
<protein>
    <submittedName>
        <fullName evidence="1">Uncharacterized protein</fullName>
    </submittedName>
</protein>
<feature type="non-terminal residue" evidence="1">
    <location>
        <position position="1"/>
    </location>
</feature>
<organism evidence="1 2">
    <name type="scientific">Pristionchus entomophagus</name>
    <dbReference type="NCBI Taxonomy" id="358040"/>
    <lineage>
        <taxon>Eukaryota</taxon>
        <taxon>Metazoa</taxon>
        <taxon>Ecdysozoa</taxon>
        <taxon>Nematoda</taxon>
        <taxon>Chromadorea</taxon>
        <taxon>Rhabditida</taxon>
        <taxon>Rhabditina</taxon>
        <taxon>Diplogasteromorpha</taxon>
        <taxon>Diplogasteroidea</taxon>
        <taxon>Neodiplogasteridae</taxon>
        <taxon>Pristionchus</taxon>
    </lineage>
</organism>
<gene>
    <name evidence="1" type="ORF">PENTCL1PPCAC_625</name>
</gene>
<accession>A0AAV5SE62</accession>
<name>A0AAV5SE62_9BILA</name>
<evidence type="ECO:0000313" key="2">
    <source>
        <dbReference type="Proteomes" id="UP001432027"/>
    </source>
</evidence>
<comment type="caution">
    <text evidence="1">The sequence shown here is derived from an EMBL/GenBank/DDBJ whole genome shotgun (WGS) entry which is preliminary data.</text>
</comment>
<dbReference type="AlphaFoldDB" id="A0AAV5SE62"/>
<feature type="non-terminal residue" evidence="1">
    <location>
        <position position="79"/>
    </location>
</feature>
<proteinExistence type="predicted"/>
<dbReference type="Proteomes" id="UP001432027">
    <property type="component" value="Unassembled WGS sequence"/>
</dbReference>